<dbReference type="InterPro" id="IPR027417">
    <property type="entry name" value="P-loop_NTPase"/>
</dbReference>
<organism evidence="11 12">
    <name type="scientific">Labilithrix luteola</name>
    <dbReference type="NCBI Taxonomy" id="1391654"/>
    <lineage>
        <taxon>Bacteria</taxon>
        <taxon>Pseudomonadati</taxon>
        <taxon>Myxococcota</taxon>
        <taxon>Polyangia</taxon>
        <taxon>Polyangiales</taxon>
        <taxon>Labilitrichaceae</taxon>
        <taxon>Labilithrix</taxon>
    </lineage>
</organism>
<evidence type="ECO:0000313" key="12">
    <source>
        <dbReference type="Proteomes" id="UP000064967"/>
    </source>
</evidence>
<dbReference type="KEGG" id="llu:AKJ09_03154"/>
<keyword evidence="2" id="KW-0813">Transport</keyword>
<dbReference type="InterPro" id="IPR017871">
    <property type="entry name" value="ABC_transporter-like_CS"/>
</dbReference>
<evidence type="ECO:0000256" key="1">
    <source>
        <dbReference type="ARBA" id="ARBA00004651"/>
    </source>
</evidence>
<evidence type="ECO:0000256" key="3">
    <source>
        <dbReference type="ARBA" id="ARBA00022692"/>
    </source>
</evidence>
<dbReference type="InterPro" id="IPR011527">
    <property type="entry name" value="ABC1_TM_dom"/>
</dbReference>
<dbReference type="InterPro" id="IPR036640">
    <property type="entry name" value="ABC1_TM_sf"/>
</dbReference>
<evidence type="ECO:0000259" key="9">
    <source>
        <dbReference type="PROSITE" id="PS50893"/>
    </source>
</evidence>
<dbReference type="Proteomes" id="UP000064967">
    <property type="component" value="Chromosome"/>
</dbReference>
<keyword evidence="5 11" id="KW-0067">ATP-binding</keyword>
<feature type="transmembrane region" description="Helical" evidence="8">
    <location>
        <begin position="34"/>
        <end position="53"/>
    </location>
</feature>
<evidence type="ECO:0000313" key="11">
    <source>
        <dbReference type="EMBL" id="AKU96490.1"/>
    </source>
</evidence>
<keyword evidence="6 8" id="KW-1133">Transmembrane helix</keyword>
<keyword evidence="4" id="KW-0547">Nucleotide-binding</keyword>
<dbReference type="GO" id="GO:0140359">
    <property type="term" value="F:ABC-type transporter activity"/>
    <property type="evidence" value="ECO:0007669"/>
    <property type="project" value="InterPro"/>
</dbReference>
<evidence type="ECO:0000256" key="2">
    <source>
        <dbReference type="ARBA" id="ARBA00022448"/>
    </source>
</evidence>
<dbReference type="PROSITE" id="PS50929">
    <property type="entry name" value="ABC_TM1F"/>
    <property type="match status" value="1"/>
</dbReference>
<feature type="domain" description="ABC transporter" evidence="9">
    <location>
        <begin position="357"/>
        <end position="591"/>
    </location>
</feature>
<dbReference type="SMART" id="SM00382">
    <property type="entry name" value="AAA"/>
    <property type="match status" value="1"/>
</dbReference>
<evidence type="ECO:0000259" key="10">
    <source>
        <dbReference type="PROSITE" id="PS50929"/>
    </source>
</evidence>
<gene>
    <name evidence="11" type="ORF">AKJ09_03154</name>
</gene>
<dbReference type="PROSITE" id="PS50893">
    <property type="entry name" value="ABC_TRANSPORTER_2"/>
    <property type="match status" value="1"/>
</dbReference>
<dbReference type="GO" id="GO:0005524">
    <property type="term" value="F:ATP binding"/>
    <property type="evidence" value="ECO:0007669"/>
    <property type="project" value="UniProtKB-KW"/>
</dbReference>
<comment type="subcellular location">
    <subcellularLocation>
        <location evidence="1">Cell membrane</location>
        <topology evidence="1">Multi-pass membrane protein</topology>
    </subcellularLocation>
</comment>
<dbReference type="GO" id="GO:0005886">
    <property type="term" value="C:plasma membrane"/>
    <property type="evidence" value="ECO:0007669"/>
    <property type="project" value="UniProtKB-SubCell"/>
</dbReference>
<dbReference type="FunFam" id="3.40.50.300:FF:000287">
    <property type="entry name" value="Multidrug ABC transporter ATP-binding protein"/>
    <property type="match status" value="1"/>
</dbReference>
<evidence type="ECO:0000256" key="5">
    <source>
        <dbReference type="ARBA" id="ARBA00022840"/>
    </source>
</evidence>
<dbReference type="Pfam" id="PF00664">
    <property type="entry name" value="ABC_membrane"/>
    <property type="match status" value="1"/>
</dbReference>
<dbReference type="AlphaFoldDB" id="A0A0K1PSH2"/>
<dbReference type="Gene3D" id="1.20.1560.10">
    <property type="entry name" value="ABC transporter type 1, transmembrane domain"/>
    <property type="match status" value="1"/>
</dbReference>
<dbReference type="Gene3D" id="3.40.50.300">
    <property type="entry name" value="P-loop containing nucleotide triphosphate hydrolases"/>
    <property type="match status" value="1"/>
</dbReference>
<keyword evidence="3 8" id="KW-0812">Transmembrane</keyword>
<dbReference type="InterPro" id="IPR003593">
    <property type="entry name" value="AAA+_ATPase"/>
</dbReference>
<dbReference type="SUPFAM" id="SSF52540">
    <property type="entry name" value="P-loop containing nucleoside triphosphate hydrolases"/>
    <property type="match status" value="1"/>
</dbReference>
<dbReference type="RefSeq" id="WP_205633708.1">
    <property type="nucleotide sequence ID" value="NZ_CP012333.1"/>
</dbReference>
<evidence type="ECO:0000256" key="7">
    <source>
        <dbReference type="ARBA" id="ARBA00023136"/>
    </source>
</evidence>
<feature type="transmembrane region" description="Helical" evidence="8">
    <location>
        <begin position="179"/>
        <end position="198"/>
    </location>
</feature>
<dbReference type="PROSITE" id="PS00211">
    <property type="entry name" value="ABC_TRANSPORTER_1"/>
    <property type="match status" value="1"/>
</dbReference>
<evidence type="ECO:0000256" key="8">
    <source>
        <dbReference type="SAM" id="Phobius"/>
    </source>
</evidence>
<dbReference type="GO" id="GO:0016887">
    <property type="term" value="F:ATP hydrolysis activity"/>
    <property type="evidence" value="ECO:0007669"/>
    <property type="project" value="InterPro"/>
</dbReference>
<dbReference type="EMBL" id="CP012333">
    <property type="protein sequence ID" value="AKU96490.1"/>
    <property type="molecule type" value="Genomic_DNA"/>
</dbReference>
<evidence type="ECO:0000256" key="6">
    <source>
        <dbReference type="ARBA" id="ARBA00022989"/>
    </source>
</evidence>
<protein>
    <submittedName>
        <fullName evidence="11">Transport ATP-binding protein CydCD</fullName>
    </submittedName>
</protein>
<proteinExistence type="predicted"/>
<dbReference type="InterPro" id="IPR039421">
    <property type="entry name" value="Type_1_exporter"/>
</dbReference>
<keyword evidence="12" id="KW-1185">Reference proteome</keyword>
<sequence length="602" mass="66748">MARQAPQHSSDARLRASLWLVLERYWRQVRARPWMAALALLLPGIGNVFVFYVPPLAIARLLTMLAHDAQPSVQQLAGPVLLLSASWLGGEALWRLSSWLLARVEFHAISALYIEAMDELFAKDVGFFHENFAGSLTKRVLGYARRFEDVFDTSAMSITGNVLPVTFACVVLWRFSPWLILVLLSMLAVTFVIVRPLVRRRHALVRIREDASTALAGHVADSITNAETVRAFAREPEEATIHAKNVRDYTTKMLRSWDYQNTRVDIVTSPLYVAANTLGLIAALTLGRGHGIGIEPVFLTFSYFATATRVVWEFNRIYRVLETSLTDAAQFTELLLEPPAIVDANPVEPFKPQDTSVRFESVRFAYGTRKPLFDGFGLTIGAGEKVGLVGRSGGGKTTLTRLLLRFSDIQGGAITIGGQNIARIAQASLRDFIAVVPQEPAMFHRSITDNIRFGRPSASDAEVRRAAEMAHASEFIESMPEGYDTLVGERGVKLSGGQRQRIAIARAILKDAPILVLDEATSALDSESEKHIQQALWTLMKGRTAIVIAHRLSTVRRMDRLVVLEGGHIAEQGRHEELLASRGQYAALWEHQSGGFLQETVE</sequence>
<dbReference type="STRING" id="1391654.AKJ09_03154"/>
<feature type="domain" description="ABC transmembrane type-1" evidence="10">
    <location>
        <begin position="44"/>
        <end position="323"/>
    </location>
</feature>
<dbReference type="PANTHER" id="PTHR24221:SF654">
    <property type="entry name" value="ATP-BINDING CASSETTE SUB-FAMILY B MEMBER 6"/>
    <property type="match status" value="1"/>
</dbReference>
<accession>A0A0K1PSH2</accession>
<reference evidence="11 12" key="1">
    <citation type="submission" date="2015-08" db="EMBL/GenBank/DDBJ databases">
        <authorList>
            <person name="Babu N.S."/>
            <person name="Beckwith C.J."/>
            <person name="Beseler K.G."/>
            <person name="Brison A."/>
            <person name="Carone J.V."/>
            <person name="Caskin T.P."/>
            <person name="Diamond M."/>
            <person name="Durham M.E."/>
            <person name="Foxe J.M."/>
            <person name="Go M."/>
            <person name="Henderson B.A."/>
            <person name="Jones I.B."/>
            <person name="McGettigan J.A."/>
            <person name="Micheletti S.J."/>
            <person name="Nasrallah M.E."/>
            <person name="Ortiz D."/>
            <person name="Piller C.R."/>
            <person name="Privatt S.R."/>
            <person name="Schneider S.L."/>
            <person name="Sharp S."/>
            <person name="Smith T.C."/>
            <person name="Stanton J.D."/>
            <person name="Ullery H.E."/>
            <person name="Wilson R.J."/>
            <person name="Serrano M.G."/>
            <person name="Buck G."/>
            <person name="Lee V."/>
            <person name="Wang Y."/>
            <person name="Carvalho R."/>
            <person name="Voegtly L."/>
            <person name="Shi R."/>
            <person name="Duckworth R."/>
            <person name="Johnson A."/>
            <person name="Loviza R."/>
            <person name="Walstead R."/>
            <person name="Shah Z."/>
            <person name="Kiflezghi M."/>
            <person name="Wade K."/>
            <person name="Ball S.L."/>
            <person name="Bradley K.W."/>
            <person name="Asai D.J."/>
            <person name="Bowman C.A."/>
            <person name="Russell D.A."/>
            <person name="Pope W.H."/>
            <person name="Jacobs-Sera D."/>
            <person name="Hendrix R.W."/>
            <person name="Hatfull G.F."/>
        </authorList>
    </citation>
    <scope>NUCLEOTIDE SEQUENCE [LARGE SCALE GENOMIC DNA]</scope>
    <source>
        <strain evidence="11 12">DSM 27648</strain>
    </source>
</reference>
<evidence type="ECO:0000256" key="4">
    <source>
        <dbReference type="ARBA" id="ARBA00022741"/>
    </source>
</evidence>
<dbReference type="GO" id="GO:0034040">
    <property type="term" value="F:ATPase-coupled lipid transmembrane transporter activity"/>
    <property type="evidence" value="ECO:0007669"/>
    <property type="project" value="TreeGrafter"/>
</dbReference>
<keyword evidence="7 8" id="KW-0472">Membrane</keyword>
<dbReference type="Pfam" id="PF00005">
    <property type="entry name" value="ABC_tran"/>
    <property type="match status" value="1"/>
</dbReference>
<dbReference type="SUPFAM" id="SSF90123">
    <property type="entry name" value="ABC transporter transmembrane region"/>
    <property type="match status" value="1"/>
</dbReference>
<dbReference type="PANTHER" id="PTHR24221">
    <property type="entry name" value="ATP-BINDING CASSETTE SUB-FAMILY B"/>
    <property type="match status" value="1"/>
</dbReference>
<name>A0A0K1PSH2_9BACT</name>
<dbReference type="InterPro" id="IPR003439">
    <property type="entry name" value="ABC_transporter-like_ATP-bd"/>
</dbReference>